<evidence type="ECO:0000256" key="11">
    <source>
        <dbReference type="ARBA" id="ARBA00023180"/>
    </source>
</evidence>
<dbReference type="InterPro" id="IPR046956">
    <property type="entry name" value="RLP23-like"/>
</dbReference>
<evidence type="ECO:0000256" key="6">
    <source>
        <dbReference type="ARBA" id="ARBA00022729"/>
    </source>
</evidence>
<keyword evidence="4" id="KW-0433">Leucine-rich repeat</keyword>
<dbReference type="GO" id="GO:0005886">
    <property type="term" value="C:plasma membrane"/>
    <property type="evidence" value="ECO:0007669"/>
    <property type="project" value="UniProtKB-SubCell"/>
</dbReference>
<dbReference type="InterPro" id="IPR001611">
    <property type="entry name" value="Leu-rich_rpt"/>
</dbReference>
<evidence type="ECO:0000256" key="1">
    <source>
        <dbReference type="ARBA" id="ARBA00004236"/>
    </source>
</evidence>
<dbReference type="EMBL" id="PKMF04000004">
    <property type="protein sequence ID" value="KAK7860997.1"/>
    <property type="molecule type" value="Genomic_DNA"/>
</dbReference>
<dbReference type="FunFam" id="3.80.10.10:FF:000041">
    <property type="entry name" value="LRR receptor-like serine/threonine-protein kinase ERECTA"/>
    <property type="match status" value="1"/>
</dbReference>
<keyword evidence="8" id="KW-1133">Transmembrane helix</keyword>
<name>A0AAW0ME97_QUESU</name>
<keyword evidence="10" id="KW-0675">Receptor</keyword>
<reference evidence="12 13" key="1">
    <citation type="journal article" date="2018" name="Sci. Data">
        <title>The draft genome sequence of cork oak.</title>
        <authorList>
            <person name="Ramos A.M."/>
            <person name="Usie A."/>
            <person name="Barbosa P."/>
            <person name="Barros P.M."/>
            <person name="Capote T."/>
            <person name="Chaves I."/>
            <person name="Simoes F."/>
            <person name="Abreu I."/>
            <person name="Carrasquinho I."/>
            <person name="Faro C."/>
            <person name="Guimaraes J.B."/>
            <person name="Mendonca D."/>
            <person name="Nobrega F."/>
            <person name="Rodrigues L."/>
            <person name="Saibo N.J.M."/>
            <person name="Varela M.C."/>
            <person name="Egas C."/>
            <person name="Matos J."/>
            <person name="Miguel C.M."/>
            <person name="Oliveira M.M."/>
            <person name="Ricardo C.P."/>
            <person name="Goncalves S."/>
        </authorList>
    </citation>
    <scope>NUCLEOTIDE SEQUENCE [LARGE SCALE GENOMIC DNA]</scope>
    <source>
        <strain evidence="13">cv. HL8</strain>
    </source>
</reference>
<proteinExistence type="predicted"/>
<evidence type="ECO:0000256" key="10">
    <source>
        <dbReference type="ARBA" id="ARBA00023170"/>
    </source>
</evidence>
<evidence type="ECO:0000313" key="13">
    <source>
        <dbReference type="Proteomes" id="UP000237347"/>
    </source>
</evidence>
<evidence type="ECO:0000313" key="12">
    <source>
        <dbReference type="EMBL" id="KAK7860997.1"/>
    </source>
</evidence>
<gene>
    <name evidence="12" type="primary">EIX2_105</name>
    <name evidence="12" type="ORF">CFP56_029298</name>
</gene>
<dbReference type="SUPFAM" id="SSF52058">
    <property type="entry name" value="L domain-like"/>
    <property type="match status" value="2"/>
</dbReference>
<keyword evidence="7" id="KW-0677">Repeat</keyword>
<keyword evidence="5" id="KW-0812">Transmembrane</keyword>
<protein>
    <submittedName>
        <fullName evidence="12">Receptor-like protein eix2</fullName>
    </submittedName>
</protein>
<dbReference type="AlphaFoldDB" id="A0AAW0ME97"/>
<evidence type="ECO:0000256" key="9">
    <source>
        <dbReference type="ARBA" id="ARBA00023136"/>
    </source>
</evidence>
<sequence length="503" mass="57591">MSFCKIGPNFPEWLKTQRFLEVLLMSMSGILDKAPSWFWNWTSNVDTIDLSSNNIEGDVSDILLNSRILNLKYNHLKGQLPHLSANVKMLNIANNSFSRSISTFLCHEENRRNKLEVLDASNNLLSGKLSHYWMYWQSLVYLNLGSNNLSGRIPYLMVSLVGLKALRLHNNSISGDIPPSLQKCSNLMLIDIGENHFPMTIPLWIGKMPSLQILRRSSGFKGHIPLQICQLSYLKVLDLANNSQSGSILKCLNLIRAMAMLHNYAYGVNLEYFNDVSPYYVSLINNLSGSIPIEISFLSKLHFLNLSQNHLIGNIPEKIGTMKELESVDLSRNHLSGEIPPSMSNLTFLVTWTCHTTTSQVEFLQAPSFRALMHSATLEILIFVALLLVKTEQKSENLMVIILWEKLKTRVGLALGFWGICGALFFKRTWRHAYFRFVYDMKDQAYVTTVLKVNWICKKFKKLTEESWPNTKYHIKYLQLEHVLSVSQTSLFFNVNSNWVPPF</sequence>
<evidence type="ECO:0000256" key="8">
    <source>
        <dbReference type="ARBA" id="ARBA00022989"/>
    </source>
</evidence>
<evidence type="ECO:0000256" key="5">
    <source>
        <dbReference type="ARBA" id="ARBA00022692"/>
    </source>
</evidence>
<dbReference type="Pfam" id="PF00560">
    <property type="entry name" value="LRR_1"/>
    <property type="match status" value="4"/>
</dbReference>
<dbReference type="Gene3D" id="3.80.10.10">
    <property type="entry name" value="Ribonuclease Inhibitor"/>
    <property type="match status" value="1"/>
</dbReference>
<evidence type="ECO:0000256" key="2">
    <source>
        <dbReference type="ARBA" id="ARBA00004479"/>
    </source>
</evidence>
<organism evidence="12 13">
    <name type="scientific">Quercus suber</name>
    <name type="common">Cork oak</name>
    <dbReference type="NCBI Taxonomy" id="58331"/>
    <lineage>
        <taxon>Eukaryota</taxon>
        <taxon>Viridiplantae</taxon>
        <taxon>Streptophyta</taxon>
        <taxon>Embryophyta</taxon>
        <taxon>Tracheophyta</taxon>
        <taxon>Spermatophyta</taxon>
        <taxon>Magnoliopsida</taxon>
        <taxon>eudicotyledons</taxon>
        <taxon>Gunneridae</taxon>
        <taxon>Pentapetalae</taxon>
        <taxon>rosids</taxon>
        <taxon>fabids</taxon>
        <taxon>Fagales</taxon>
        <taxon>Fagaceae</taxon>
        <taxon>Quercus</taxon>
    </lineage>
</organism>
<keyword evidence="13" id="KW-1185">Reference proteome</keyword>
<accession>A0AAW0ME97</accession>
<comment type="subcellular location">
    <subcellularLocation>
        <location evidence="1">Cell membrane</location>
    </subcellularLocation>
    <subcellularLocation>
        <location evidence="2">Membrane</location>
        <topology evidence="2">Single-pass type I membrane protein</topology>
    </subcellularLocation>
</comment>
<evidence type="ECO:0000256" key="7">
    <source>
        <dbReference type="ARBA" id="ARBA00022737"/>
    </source>
</evidence>
<dbReference type="FunFam" id="3.80.10.10:FF:000383">
    <property type="entry name" value="Leucine-rich repeat receptor protein kinase EMS1"/>
    <property type="match status" value="1"/>
</dbReference>
<dbReference type="InterPro" id="IPR032675">
    <property type="entry name" value="LRR_dom_sf"/>
</dbReference>
<dbReference type="PANTHER" id="PTHR48063">
    <property type="entry name" value="LRR RECEPTOR-LIKE KINASE"/>
    <property type="match status" value="1"/>
</dbReference>
<comment type="caution">
    <text evidence="12">The sequence shown here is derived from an EMBL/GenBank/DDBJ whole genome shotgun (WGS) entry which is preliminary data.</text>
</comment>
<evidence type="ECO:0000256" key="3">
    <source>
        <dbReference type="ARBA" id="ARBA00022475"/>
    </source>
</evidence>
<keyword evidence="6" id="KW-0732">Signal</keyword>
<dbReference type="PANTHER" id="PTHR48063:SF98">
    <property type="entry name" value="LRR RECEPTOR-LIKE SERINE_THREONINE-PROTEIN KINASE FLS2"/>
    <property type="match status" value="1"/>
</dbReference>
<keyword evidence="3" id="KW-1003">Cell membrane</keyword>
<keyword evidence="9" id="KW-0472">Membrane</keyword>
<keyword evidence="11" id="KW-0325">Glycoprotein</keyword>
<evidence type="ECO:0000256" key="4">
    <source>
        <dbReference type="ARBA" id="ARBA00022614"/>
    </source>
</evidence>
<dbReference type="Proteomes" id="UP000237347">
    <property type="component" value="Unassembled WGS sequence"/>
</dbReference>